<dbReference type="EMBL" id="JAVIJP010000034">
    <property type="protein sequence ID" value="KAL3629667.1"/>
    <property type="molecule type" value="Genomic_DNA"/>
</dbReference>
<protein>
    <recommendedName>
        <fullName evidence="14">Heparanase-like protein 3</fullName>
    </recommendedName>
</protein>
<accession>A0ABD3CJA7</accession>
<gene>
    <name evidence="12" type="ORF">CASFOL_026889</name>
</gene>
<proteinExistence type="inferred from homology"/>
<dbReference type="AlphaFoldDB" id="A0ABD3CJA7"/>
<feature type="chain" id="PRO_5044877967" description="Heparanase-like protein 3" evidence="11">
    <location>
        <begin position="24"/>
        <end position="523"/>
    </location>
</feature>
<organism evidence="12 13">
    <name type="scientific">Castilleja foliolosa</name>
    <dbReference type="NCBI Taxonomy" id="1961234"/>
    <lineage>
        <taxon>Eukaryota</taxon>
        <taxon>Viridiplantae</taxon>
        <taxon>Streptophyta</taxon>
        <taxon>Embryophyta</taxon>
        <taxon>Tracheophyta</taxon>
        <taxon>Spermatophyta</taxon>
        <taxon>Magnoliopsida</taxon>
        <taxon>eudicotyledons</taxon>
        <taxon>Gunneridae</taxon>
        <taxon>Pentapetalae</taxon>
        <taxon>asterids</taxon>
        <taxon>lamiids</taxon>
        <taxon>Lamiales</taxon>
        <taxon>Orobanchaceae</taxon>
        <taxon>Pedicularideae</taxon>
        <taxon>Castillejinae</taxon>
        <taxon>Castilleja</taxon>
    </lineage>
</organism>
<comment type="function">
    <text evidence="10">Endoglycosidase which is a cell surface and extracellular matrix-degrading enzyme. Cleaves heparan sulfate proteoglycans (HSPGs) into heparan sulfate side chains and core proteoglycans.</text>
</comment>
<dbReference type="PANTHER" id="PTHR14363:SF17">
    <property type="entry name" value="HEPARANASE-LIKE PROTEIN 3"/>
    <property type="match status" value="1"/>
</dbReference>
<evidence type="ECO:0000256" key="1">
    <source>
        <dbReference type="ARBA" id="ARBA00004613"/>
    </source>
</evidence>
<evidence type="ECO:0000313" key="13">
    <source>
        <dbReference type="Proteomes" id="UP001632038"/>
    </source>
</evidence>
<keyword evidence="5" id="KW-0378">Hydrolase</keyword>
<evidence type="ECO:0000256" key="8">
    <source>
        <dbReference type="ARBA" id="ARBA00023228"/>
    </source>
</evidence>
<evidence type="ECO:0000256" key="9">
    <source>
        <dbReference type="ARBA" id="ARBA00023765"/>
    </source>
</evidence>
<keyword evidence="13" id="KW-1185">Reference proteome</keyword>
<name>A0ABD3CJA7_9LAMI</name>
<dbReference type="Pfam" id="PF03662">
    <property type="entry name" value="Glyco_hydro_79n"/>
    <property type="match status" value="1"/>
</dbReference>
<keyword evidence="6" id="KW-0472">Membrane</keyword>
<dbReference type="GO" id="GO:0005576">
    <property type="term" value="C:extracellular region"/>
    <property type="evidence" value="ECO:0007669"/>
    <property type="project" value="UniProtKB-SubCell"/>
</dbReference>
<evidence type="ECO:0000256" key="11">
    <source>
        <dbReference type="SAM" id="SignalP"/>
    </source>
</evidence>
<keyword evidence="4 11" id="KW-0732">Signal</keyword>
<dbReference type="InterPro" id="IPR005199">
    <property type="entry name" value="Glyco_hydro_79"/>
</dbReference>
<keyword evidence="7" id="KW-0325">Glycoprotein</keyword>
<reference evidence="13" key="1">
    <citation type="journal article" date="2024" name="IScience">
        <title>Strigolactones Initiate the Formation of Haustorium-like Structures in Castilleja.</title>
        <authorList>
            <person name="Buerger M."/>
            <person name="Peterson D."/>
            <person name="Chory J."/>
        </authorList>
    </citation>
    <scope>NUCLEOTIDE SEQUENCE [LARGE SCALE GENOMIC DNA]</scope>
</reference>
<keyword evidence="8" id="KW-0458">Lysosome</keyword>
<evidence type="ECO:0000256" key="3">
    <source>
        <dbReference type="ARBA" id="ARBA00022525"/>
    </source>
</evidence>
<evidence type="ECO:0000256" key="4">
    <source>
        <dbReference type="ARBA" id="ARBA00022729"/>
    </source>
</evidence>
<comment type="similarity">
    <text evidence="2">Belongs to the glycosyl hydrolase 79 family.</text>
</comment>
<dbReference type="GO" id="GO:0016787">
    <property type="term" value="F:hydrolase activity"/>
    <property type="evidence" value="ECO:0007669"/>
    <property type="project" value="UniProtKB-KW"/>
</dbReference>
<evidence type="ECO:0008006" key="14">
    <source>
        <dbReference type="Google" id="ProtNLM"/>
    </source>
</evidence>
<dbReference type="PANTHER" id="PTHR14363">
    <property type="entry name" value="HEPARANASE-RELATED"/>
    <property type="match status" value="1"/>
</dbReference>
<evidence type="ECO:0000256" key="10">
    <source>
        <dbReference type="ARBA" id="ARBA00055929"/>
    </source>
</evidence>
<evidence type="ECO:0000256" key="5">
    <source>
        <dbReference type="ARBA" id="ARBA00022801"/>
    </source>
</evidence>
<sequence length="523" mass="57661">MGFLWVLMCTLYCGFVINGGVKANNVEMSVEINGTSSIAETDEEFICATLDWWPPEKCDYGTCSWGYASLLNLDLKNTIFLNAVKAFSPLKIRLGGTLQDKVTYQTNSKQLPCTPFSQNISELFGFTQGCLPLARWDKLNSFFNHSGALVIFGLNALRGRSVLPNSTTTGSWDSTNAESFISYTVSKGYSIYGWELGNELSGNGIGASIDAGSYASDTIVLHNLIHDIYTNISIKPQIIAPGGFFDPGWFQQFLTKTIGSVNVITHHIYNLGPGKDEHLIDRILNPSVLDNGGDVFRNLHNVIRASTNSAVAWVGESGGAYNSGRNGVTNAFVFSFWYLDQLGQSSMYDTKTYCRQSLIGGNYGLLNTTTFVPNPDYYSALLWHRLMGPRVLSTNFTGNRTIRAYAHCAKRSKGVTLLLINIDGNTTVETKVDFHGTLMQAHKHRLLHHHRHGPLREEYHLTALDGNIQSQTVLLNGKPLTVDPSGLIPEMEPVAVNSTEPVTVAPYSIVFVRMPYINLPACN</sequence>
<dbReference type="GO" id="GO:0005765">
    <property type="term" value="C:lysosomal membrane"/>
    <property type="evidence" value="ECO:0007669"/>
    <property type="project" value="UniProtKB-SubCell"/>
</dbReference>
<evidence type="ECO:0000256" key="6">
    <source>
        <dbReference type="ARBA" id="ARBA00023136"/>
    </source>
</evidence>
<comment type="subcellular location">
    <subcellularLocation>
        <location evidence="9">Lysosome membrane</location>
        <topology evidence="9">Peripheral membrane protein</topology>
    </subcellularLocation>
    <subcellularLocation>
        <location evidence="1">Secreted</location>
    </subcellularLocation>
</comment>
<evidence type="ECO:0000313" key="12">
    <source>
        <dbReference type="EMBL" id="KAL3629667.1"/>
    </source>
</evidence>
<dbReference type="SUPFAM" id="SSF51445">
    <property type="entry name" value="(Trans)glycosidases"/>
    <property type="match status" value="1"/>
</dbReference>
<evidence type="ECO:0000256" key="7">
    <source>
        <dbReference type="ARBA" id="ARBA00023180"/>
    </source>
</evidence>
<dbReference type="FunFam" id="3.20.20.80:FF:000023">
    <property type="entry name" value="heparanase-like protein 3"/>
    <property type="match status" value="1"/>
</dbReference>
<dbReference type="Gene3D" id="3.20.20.80">
    <property type="entry name" value="Glycosidases"/>
    <property type="match status" value="1"/>
</dbReference>
<evidence type="ECO:0000256" key="2">
    <source>
        <dbReference type="ARBA" id="ARBA00009800"/>
    </source>
</evidence>
<feature type="signal peptide" evidence="11">
    <location>
        <begin position="1"/>
        <end position="23"/>
    </location>
</feature>
<dbReference type="Proteomes" id="UP001632038">
    <property type="component" value="Unassembled WGS sequence"/>
</dbReference>
<comment type="caution">
    <text evidence="12">The sequence shown here is derived from an EMBL/GenBank/DDBJ whole genome shotgun (WGS) entry which is preliminary data.</text>
</comment>
<keyword evidence="3" id="KW-0964">Secreted</keyword>
<dbReference type="InterPro" id="IPR017853">
    <property type="entry name" value="GH"/>
</dbReference>